<evidence type="ECO:0000256" key="5">
    <source>
        <dbReference type="ARBA" id="ARBA00012513"/>
    </source>
</evidence>
<keyword evidence="6" id="KW-1003">Cell membrane</keyword>
<dbReference type="InterPro" id="IPR000719">
    <property type="entry name" value="Prot_kinase_dom"/>
</dbReference>
<evidence type="ECO:0000256" key="18">
    <source>
        <dbReference type="ARBA" id="ARBA00023136"/>
    </source>
</evidence>
<evidence type="ECO:0000256" key="14">
    <source>
        <dbReference type="ARBA" id="ARBA00022741"/>
    </source>
</evidence>
<dbReference type="Pfam" id="PF00069">
    <property type="entry name" value="Pkinase"/>
    <property type="match status" value="1"/>
</dbReference>
<keyword evidence="11" id="KW-0812">Transmembrane</keyword>
<sequence>MDPVSIITIEVARNHYISLSADMNYYATRVGPIGSNGVIVLQVDQIASKGVPGMQVSQVILLGFQTFSRSGLLASSLAESRMLHLSLYVNAIISVLFFGLSNCLMRGNETDRLALLEFKYLIREDPSGVFDSWNSTIHFCKWHRITCSPRHQRVTIHDLQSLKLLGSISSHIGNLSFLRELNLLANEFDGKIPPEIGSLKRLEKLRLYNNSLSGAIPPNLSYCSELTLISLAKNQRVGEIPVELALLTKLQLLVNSLHSSIPESIGWLKNLQSLEVSGNNLSSTIPPSIFNISSLTNLDLTENYEIRGRLPPDLFNILPNLENDFWRNSLEHWRAPGARNNFQGSILPSLSSLKVLHELDLSRNNLSGEIPSFLEKLNMLQKRRGPSSSSSFDQSLLAVSYHSLVKATYGFSGASLLSVEAFGSVYKGMIAEGENRIIIAVKRLRIATDVASALDYLPHHCETPIVHCDLKPNNIFLDSEMVAHVGDFGLARFIQEAADELHANQSSTICIRGLTGYVAPEYGMGSEVSTLGDVYSYGILLLELFTGKRPTDKLFNEGLNNRNFTERALSGQLEEIIDTAVFQEGQQTDQASRYNSTRAWTSNRVQNA</sequence>
<dbReference type="InterPro" id="IPR013210">
    <property type="entry name" value="LRR_N_plant-typ"/>
</dbReference>
<evidence type="ECO:0000256" key="13">
    <source>
        <dbReference type="ARBA" id="ARBA00022737"/>
    </source>
</evidence>
<evidence type="ECO:0000256" key="16">
    <source>
        <dbReference type="ARBA" id="ARBA00022840"/>
    </source>
</evidence>
<dbReference type="SMART" id="SM00369">
    <property type="entry name" value="LRR_TYP"/>
    <property type="match status" value="3"/>
</dbReference>
<dbReference type="PANTHER" id="PTHR48056:SF81">
    <property type="entry name" value="RECEPTOR PROTEIN-TYROSINE KINASE CEPR1"/>
    <property type="match status" value="1"/>
</dbReference>
<dbReference type="GO" id="GO:0005524">
    <property type="term" value="F:ATP binding"/>
    <property type="evidence" value="ECO:0007669"/>
    <property type="project" value="UniProtKB-KW"/>
</dbReference>
<dbReference type="FunFam" id="3.80.10.10:FF:000275">
    <property type="entry name" value="Leucine-rich repeat receptor-like protein kinase"/>
    <property type="match status" value="1"/>
</dbReference>
<evidence type="ECO:0000256" key="6">
    <source>
        <dbReference type="ARBA" id="ARBA00022475"/>
    </source>
</evidence>
<organism evidence="24 25">
    <name type="scientific">Punica granatum</name>
    <name type="common">Pomegranate</name>
    <dbReference type="NCBI Taxonomy" id="22663"/>
    <lineage>
        <taxon>Eukaryota</taxon>
        <taxon>Viridiplantae</taxon>
        <taxon>Streptophyta</taxon>
        <taxon>Embryophyta</taxon>
        <taxon>Tracheophyta</taxon>
        <taxon>Spermatophyta</taxon>
        <taxon>Magnoliopsida</taxon>
        <taxon>eudicotyledons</taxon>
        <taxon>Gunneridae</taxon>
        <taxon>Pentapetalae</taxon>
        <taxon>rosids</taxon>
        <taxon>malvids</taxon>
        <taxon>Myrtales</taxon>
        <taxon>Lythraceae</taxon>
        <taxon>Punica</taxon>
    </lineage>
</organism>
<dbReference type="Gene3D" id="3.80.10.10">
    <property type="entry name" value="Ribonuclease Inhibitor"/>
    <property type="match status" value="3"/>
</dbReference>
<evidence type="ECO:0000256" key="1">
    <source>
        <dbReference type="ARBA" id="ARBA00004162"/>
    </source>
</evidence>
<feature type="domain" description="Protein kinase" evidence="23">
    <location>
        <begin position="304"/>
        <end position="608"/>
    </location>
</feature>
<evidence type="ECO:0000256" key="21">
    <source>
        <dbReference type="ARBA" id="ARBA00047899"/>
    </source>
</evidence>
<dbReference type="FunFam" id="1.10.510.10:FF:000358">
    <property type="entry name" value="Putative leucine-rich repeat receptor-like serine/threonine-protein kinase"/>
    <property type="match status" value="1"/>
</dbReference>
<dbReference type="PROSITE" id="PS00108">
    <property type="entry name" value="PROTEIN_KINASE_ST"/>
    <property type="match status" value="1"/>
</dbReference>
<dbReference type="PANTHER" id="PTHR48056">
    <property type="entry name" value="LRR RECEPTOR-LIKE SERINE/THREONINE-PROTEIN KINASE-RELATED"/>
    <property type="match status" value="1"/>
</dbReference>
<evidence type="ECO:0000313" key="25">
    <source>
        <dbReference type="Proteomes" id="UP000233551"/>
    </source>
</evidence>
<keyword evidence="12" id="KW-0732">Signal</keyword>
<keyword evidence="8" id="KW-0597">Phosphoprotein</keyword>
<keyword evidence="9" id="KW-0433">Leucine-rich repeat</keyword>
<comment type="similarity">
    <text evidence="3">Belongs to the protein kinase superfamily. Ser/Thr protein kinase family.</text>
</comment>
<dbReference type="Gene3D" id="1.10.510.10">
    <property type="entry name" value="Transferase(Phosphotransferase) domain 1"/>
    <property type="match status" value="1"/>
</dbReference>
<dbReference type="SMART" id="SM00220">
    <property type="entry name" value="S_TKc"/>
    <property type="match status" value="1"/>
</dbReference>
<protein>
    <recommendedName>
        <fullName evidence="5">non-specific serine/threonine protein kinase</fullName>
        <ecNumber evidence="5">2.7.11.1</ecNumber>
    </recommendedName>
</protein>
<dbReference type="Pfam" id="PF08263">
    <property type="entry name" value="LRRNT_2"/>
    <property type="match status" value="1"/>
</dbReference>
<dbReference type="Pfam" id="PF00560">
    <property type="entry name" value="LRR_1"/>
    <property type="match status" value="3"/>
</dbReference>
<keyword evidence="18" id="KW-0472">Membrane</keyword>
<keyword evidence="19" id="KW-0675">Receptor</keyword>
<evidence type="ECO:0000256" key="15">
    <source>
        <dbReference type="ARBA" id="ARBA00022777"/>
    </source>
</evidence>
<evidence type="ECO:0000256" key="11">
    <source>
        <dbReference type="ARBA" id="ARBA00022692"/>
    </source>
</evidence>
<evidence type="ECO:0000256" key="12">
    <source>
        <dbReference type="ARBA" id="ARBA00022729"/>
    </source>
</evidence>
<evidence type="ECO:0000256" key="7">
    <source>
        <dbReference type="ARBA" id="ARBA00022527"/>
    </source>
</evidence>
<dbReference type="GO" id="GO:0005886">
    <property type="term" value="C:plasma membrane"/>
    <property type="evidence" value="ECO:0007669"/>
    <property type="project" value="UniProtKB-SubCell"/>
</dbReference>
<keyword evidence="17" id="KW-1133">Transmembrane helix</keyword>
<keyword evidence="7" id="KW-0723">Serine/threonine-protein kinase</keyword>
<dbReference type="STRING" id="22663.A0A2I0I6H7"/>
<evidence type="ECO:0000259" key="23">
    <source>
        <dbReference type="PROSITE" id="PS50011"/>
    </source>
</evidence>
<comment type="catalytic activity">
    <reaction evidence="22">
        <text>L-seryl-[protein] + ATP = O-phospho-L-seryl-[protein] + ADP + H(+)</text>
        <dbReference type="Rhea" id="RHEA:17989"/>
        <dbReference type="Rhea" id="RHEA-COMP:9863"/>
        <dbReference type="Rhea" id="RHEA-COMP:11604"/>
        <dbReference type="ChEBI" id="CHEBI:15378"/>
        <dbReference type="ChEBI" id="CHEBI:29999"/>
        <dbReference type="ChEBI" id="CHEBI:30616"/>
        <dbReference type="ChEBI" id="CHEBI:83421"/>
        <dbReference type="ChEBI" id="CHEBI:456216"/>
        <dbReference type="EC" id="2.7.11.1"/>
    </reaction>
</comment>
<evidence type="ECO:0000256" key="19">
    <source>
        <dbReference type="ARBA" id="ARBA00023170"/>
    </source>
</evidence>
<dbReference type="SUPFAM" id="SSF56112">
    <property type="entry name" value="Protein kinase-like (PK-like)"/>
    <property type="match status" value="1"/>
</dbReference>
<dbReference type="EC" id="2.7.11.1" evidence="5"/>
<accession>A0A2I0I6H7</accession>
<comment type="catalytic activity">
    <reaction evidence="21">
        <text>L-threonyl-[protein] + ATP = O-phospho-L-threonyl-[protein] + ADP + H(+)</text>
        <dbReference type="Rhea" id="RHEA:46608"/>
        <dbReference type="Rhea" id="RHEA-COMP:11060"/>
        <dbReference type="Rhea" id="RHEA-COMP:11605"/>
        <dbReference type="ChEBI" id="CHEBI:15378"/>
        <dbReference type="ChEBI" id="CHEBI:30013"/>
        <dbReference type="ChEBI" id="CHEBI:30616"/>
        <dbReference type="ChEBI" id="CHEBI:61977"/>
        <dbReference type="ChEBI" id="CHEBI:456216"/>
        <dbReference type="EC" id="2.7.11.1"/>
    </reaction>
</comment>
<evidence type="ECO:0000256" key="9">
    <source>
        <dbReference type="ARBA" id="ARBA00022614"/>
    </source>
</evidence>
<evidence type="ECO:0000256" key="3">
    <source>
        <dbReference type="ARBA" id="ARBA00008684"/>
    </source>
</evidence>
<keyword evidence="20" id="KW-0325">Glycoprotein</keyword>
<dbReference type="InterPro" id="IPR011009">
    <property type="entry name" value="Kinase-like_dom_sf"/>
</dbReference>
<dbReference type="SUPFAM" id="SSF52058">
    <property type="entry name" value="L domain-like"/>
    <property type="match status" value="1"/>
</dbReference>
<evidence type="ECO:0000256" key="10">
    <source>
        <dbReference type="ARBA" id="ARBA00022679"/>
    </source>
</evidence>
<keyword evidence="25" id="KW-1185">Reference proteome</keyword>
<evidence type="ECO:0000256" key="22">
    <source>
        <dbReference type="ARBA" id="ARBA00048679"/>
    </source>
</evidence>
<dbReference type="InterPro" id="IPR032675">
    <property type="entry name" value="LRR_dom_sf"/>
</dbReference>
<proteinExistence type="inferred from homology"/>
<evidence type="ECO:0000256" key="4">
    <source>
        <dbReference type="ARBA" id="ARBA00009592"/>
    </source>
</evidence>
<evidence type="ECO:0000256" key="2">
    <source>
        <dbReference type="ARBA" id="ARBA00004479"/>
    </source>
</evidence>
<comment type="similarity">
    <text evidence="4">Belongs to the RLP family.</text>
</comment>
<comment type="subcellular location">
    <subcellularLocation>
        <location evidence="1">Cell membrane</location>
        <topology evidence="1">Single-pass membrane protein</topology>
    </subcellularLocation>
    <subcellularLocation>
        <location evidence="2">Membrane</location>
        <topology evidence="2">Single-pass type I membrane protein</topology>
    </subcellularLocation>
</comment>
<dbReference type="AlphaFoldDB" id="A0A2I0I6H7"/>
<dbReference type="PROSITE" id="PS50011">
    <property type="entry name" value="PROTEIN_KINASE_DOM"/>
    <property type="match status" value="1"/>
</dbReference>
<dbReference type="EMBL" id="PGOL01003807">
    <property type="protein sequence ID" value="PKI39572.1"/>
    <property type="molecule type" value="Genomic_DNA"/>
</dbReference>
<keyword evidence="10" id="KW-0808">Transferase</keyword>
<keyword evidence="15" id="KW-0418">Kinase</keyword>
<keyword evidence="16" id="KW-0067">ATP-binding</keyword>
<keyword evidence="13" id="KW-0677">Repeat</keyword>
<dbReference type="InterPro" id="IPR050647">
    <property type="entry name" value="Plant_LRR-RLKs"/>
</dbReference>
<evidence type="ECO:0000256" key="8">
    <source>
        <dbReference type="ARBA" id="ARBA00022553"/>
    </source>
</evidence>
<dbReference type="GO" id="GO:0004674">
    <property type="term" value="F:protein serine/threonine kinase activity"/>
    <property type="evidence" value="ECO:0007669"/>
    <property type="project" value="UniProtKB-KW"/>
</dbReference>
<keyword evidence="14" id="KW-0547">Nucleotide-binding</keyword>
<dbReference type="InterPro" id="IPR003591">
    <property type="entry name" value="Leu-rich_rpt_typical-subtyp"/>
</dbReference>
<comment type="caution">
    <text evidence="24">The sequence shown here is derived from an EMBL/GenBank/DDBJ whole genome shotgun (WGS) entry which is preliminary data.</text>
</comment>
<evidence type="ECO:0000313" key="24">
    <source>
        <dbReference type="EMBL" id="PKI39572.1"/>
    </source>
</evidence>
<gene>
    <name evidence="24" type="ORF">CRG98_040042</name>
</gene>
<reference evidence="24 25" key="1">
    <citation type="submission" date="2017-11" db="EMBL/GenBank/DDBJ databases">
        <title>De-novo sequencing of pomegranate (Punica granatum L.) genome.</title>
        <authorList>
            <person name="Akparov Z."/>
            <person name="Amiraslanov A."/>
            <person name="Hajiyeva S."/>
            <person name="Abbasov M."/>
            <person name="Kaur K."/>
            <person name="Hamwieh A."/>
            <person name="Solovyev V."/>
            <person name="Salamov A."/>
            <person name="Braich B."/>
            <person name="Kosarev P."/>
            <person name="Mahmoud A."/>
            <person name="Hajiyev E."/>
            <person name="Babayeva S."/>
            <person name="Izzatullayeva V."/>
            <person name="Mammadov A."/>
            <person name="Mammadov A."/>
            <person name="Sharifova S."/>
            <person name="Ojaghi J."/>
            <person name="Eynullazada K."/>
            <person name="Bayramov B."/>
            <person name="Abdulazimova A."/>
            <person name="Shahmuradov I."/>
        </authorList>
    </citation>
    <scope>NUCLEOTIDE SEQUENCE [LARGE SCALE GENOMIC DNA]</scope>
    <source>
        <strain evidence="25">cv. AG2017</strain>
        <tissue evidence="24">Leaf</tissue>
    </source>
</reference>
<name>A0A2I0I6H7_PUNGR</name>
<dbReference type="InterPro" id="IPR001611">
    <property type="entry name" value="Leu-rich_rpt"/>
</dbReference>
<evidence type="ECO:0000256" key="17">
    <source>
        <dbReference type="ARBA" id="ARBA00022989"/>
    </source>
</evidence>
<dbReference type="Proteomes" id="UP000233551">
    <property type="component" value="Unassembled WGS sequence"/>
</dbReference>
<dbReference type="InterPro" id="IPR008271">
    <property type="entry name" value="Ser/Thr_kinase_AS"/>
</dbReference>
<evidence type="ECO:0000256" key="20">
    <source>
        <dbReference type="ARBA" id="ARBA00023180"/>
    </source>
</evidence>